<feature type="region of interest" description="Disordered" evidence="1">
    <location>
        <begin position="1"/>
        <end position="86"/>
    </location>
</feature>
<reference evidence="2 3" key="1">
    <citation type="journal article" date="2014" name="Genome Biol. Evol.">
        <title>The secreted proteins of Achlya hypogyna and Thraustotheca clavata identify the ancestral oomycete secretome and reveal gene acquisitions by horizontal gene transfer.</title>
        <authorList>
            <person name="Misner I."/>
            <person name="Blouin N."/>
            <person name="Leonard G."/>
            <person name="Richards T.A."/>
            <person name="Lane C.E."/>
        </authorList>
    </citation>
    <scope>NUCLEOTIDE SEQUENCE [LARGE SCALE GENOMIC DNA]</scope>
    <source>
        <strain evidence="2 3">ATCC 48635</strain>
    </source>
</reference>
<dbReference type="OrthoDB" id="10524971at2759"/>
<feature type="region of interest" description="Disordered" evidence="1">
    <location>
        <begin position="99"/>
        <end position="173"/>
    </location>
</feature>
<dbReference type="Proteomes" id="UP000243579">
    <property type="component" value="Unassembled WGS sequence"/>
</dbReference>
<sequence length="321" mass="35695">MTQRRARPTIAAYIERFRGPPTSRQERERSRSASKREFWWIAERKSDGASSWAAEDFDDLDTPTHDEVRSSTESAPLNVSCGEGRQRNTNAVCVDCTAEEEVKRSDGSFAHSEADDDLYDHEGSASEPPSPPPSPLIAAQPATTENEDEHQWNLLSPLSSPKNDGMIAPMSPLNRTDDLEAMSVGSSLTDTIDPQWYVRPEEVLVEDPEVTIQRLRQRLGLSSFATEWCEPEWRPDPPSLEFDEWGPSIQDHMRPVCASPLPSTPALDPSLLLESWIDANALDPKASSPEAPEVAAPTLDGDKKCRLRGCHPCFWSMPGSR</sequence>
<accession>A0A1V9ZID3</accession>
<dbReference type="AlphaFoldDB" id="A0A1V9ZID3"/>
<evidence type="ECO:0000256" key="1">
    <source>
        <dbReference type="SAM" id="MobiDB-lite"/>
    </source>
</evidence>
<feature type="compositionally biased region" description="Basic and acidic residues" evidence="1">
    <location>
        <begin position="24"/>
        <end position="47"/>
    </location>
</feature>
<evidence type="ECO:0000313" key="2">
    <source>
        <dbReference type="EMBL" id="OQR97749.1"/>
    </source>
</evidence>
<organism evidence="2 3">
    <name type="scientific">Achlya hypogyna</name>
    <name type="common">Oomycete</name>
    <name type="synonym">Protoachlya hypogyna</name>
    <dbReference type="NCBI Taxonomy" id="1202772"/>
    <lineage>
        <taxon>Eukaryota</taxon>
        <taxon>Sar</taxon>
        <taxon>Stramenopiles</taxon>
        <taxon>Oomycota</taxon>
        <taxon>Saprolegniomycetes</taxon>
        <taxon>Saprolegniales</taxon>
        <taxon>Achlyaceae</taxon>
        <taxon>Achlya</taxon>
    </lineage>
</organism>
<proteinExistence type="predicted"/>
<protein>
    <submittedName>
        <fullName evidence="2">Uncharacterized protein</fullName>
    </submittedName>
</protein>
<evidence type="ECO:0000313" key="3">
    <source>
        <dbReference type="Proteomes" id="UP000243579"/>
    </source>
</evidence>
<keyword evidence="3" id="KW-1185">Reference proteome</keyword>
<name>A0A1V9ZID3_ACHHY</name>
<feature type="compositionally biased region" description="Polar residues" evidence="1">
    <location>
        <begin position="153"/>
        <end position="162"/>
    </location>
</feature>
<comment type="caution">
    <text evidence="2">The sequence shown here is derived from an EMBL/GenBank/DDBJ whole genome shotgun (WGS) entry which is preliminary data.</text>
</comment>
<gene>
    <name evidence="2" type="ORF">ACHHYP_20459</name>
</gene>
<dbReference type="EMBL" id="JNBR01000098">
    <property type="protein sequence ID" value="OQR97749.1"/>
    <property type="molecule type" value="Genomic_DNA"/>
</dbReference>